<evidence type="ECO:0000256" key="8">
    <source>
        <dbReference type="ARBA" id="ARBA00023163"/>
    </source>
</evidence>
<feature type="region of interest" description="Disordered" evidence="11">
    <location>
        <begin position="136"/>
        <end position="198"/>
    </location>
</feature>
<feature type="domain" description="KRAB" evidence="13">
    <location>
        <begin position="10"/>
        <end position="89"/>
    </location>
</feature>
<dbReference type="Gene3D" id="3.30.160.60">
    <property type="entry name" value="Classic Zinc Finger"/>
    <property type="match status" value="3"/>
</dbReference>
<sequence length="395" mass="44336">PLSPSFQAGVTLEDVAVHFSREEWRLVDEAQRRLYLRVMLENFALVSSLGCCCGADDVEAPGEQRVSVGMSQGKNPQTASSSQKRHPCESCGPVLRDIFHVVERQGTQHSQKLLRCGACARRFYFGVNCHQLKEQHMGGEPFRSRADKASFVRSGSTHPSGKTLTSEQGERDFLPSLGHRQPQLPQTREEPNKVPPCLTPQSKTCLGPSGECRKDFNPQRTLAQDQNVPTARPCFASSECGKPSRYKSSFVRHPRVRTGKGFHMSGESGKFSRGSSTLSQHRKMHPGPRQSTCSKCGKPFSHNFTLRYHEQGHLGKRPYECGECQKSFTTSSGLRYHLNTHSGETPHKCMNLELSAAHDVGLYNNSEFTRPYCIDHKDQTYFPKRLGHKIFSCFF</sequence>
<feature type="compositionally biased region" description="Polar residues" evidence="11">
    <location>
        <begin position="69"/>
        <end position="82"/>
    </location>
</feature>
<feature type="region of interest" description="Disordered" evidence="11">
    <location>
        <begin position="68"/>
        <end position="88"/>
    </location>
</feature>
<evidence type="ECO:0000256" key="9">
    <source>
        <dbReference type="ARBA" id="ARBA00023242"/>
    </source>
</evidence>
<dbReference type="GO" id="GO:0000981">
    <property type="term" value="F:DNA-binding transcription factor activity, RNA polymerase II-specific"/>
    <property type="evidence" value="ECO:0007669"/>
    <property type="project" value="TreeGrafter"/>
</dbReference>
<feature type="compositionally biased region" description="Polar residues" evidence="11">
    <location>
        <begin position="153"/>
        <end position="167"/>
    </location>
</feature>
<dbReference type="GO" id="GO:0005634">
    <property type="term" value="C:nucleus"/>
    <property type="evidence" value="ECO:0007669"/>
    <property type="project" value="UniProtKB-SubCell"/>
</dbReference>
<evidence type="ECO:0000259" key="12">
    <source>
        <dbReference type="PROSITE" id="PS50157"/>
    </source>
</evidence>
<evidence type="ECO:0000256" key="4">
    <source>
        <dbReference type="ARBA" id="ARBA00022771"/>
    </source>
</evidence>
<keyword evidence="5" id="KW-0862">Zinc</keyword>
<dbReference type="AlphaFoldDB" id="G1NY44"/>
<comment type="subcellular location">
    <subcellularLocation>
        <location evidence="1">Nucleus</location>
    </subcellularLocation>
</comment>
<evidence type="ECO:0000256" key="11">
    <source>
        <dbReference type="SAM" id="MobiDB-lite"/>
    </source>
</evidence>
<dbReference type="Ensembl" id="ENSMLUT00000002549.2">
    <property type="protein sequence ID" value="ENSMLUP00000002318.2"/>
    <property type="gene ID" value="ENSMLUG00000002552.2"/>
</dbReference>
<dbReference type="SMART" id="SM00355">
    <property type="entry name" value="ZnF_C2H2"/>
    <property type="match status" value="2"/>
</dbReference>
<dbReference type="PROSITE" id="PS50157">
    <property type="entry name" value="ZINC_FINGER_C2H2_2"/>
    <property type="match status" value="2"/>
</dbReference>
<dbReference type="Pfam" id="PF00096">
    <property type="entry name" value="zf-C2H2"/>
    <property type="match status" value="2"/>
</dbReference>
<keyword evidence="9" id="KW-0539">Nucleus</keyword>
<dbReference type="PROSITE" id="PS00028">
    <property type="entry name" value="ZINC_FINGER_C2H2_1"/>
    <property type="match status" value="2"/>
</dbReference>
<dbReference type="eggNOG" id="KOG1721">
    <property type="taxonomic scope" value="Eukaryota"/>
</dbReference>
<accession>G1NY44</accession>
<dbReference type="GO" id="GO:0000977">
    <property type="term" value="F:RNA polymerase II transcription regulatory region sequence-specific DNA binding"/>
    <property type="evidence" value="ECO:0007669"/>
    <property type="project" value="TreeGrafter"/>
</dbReference>
<keyword evidence="8" id="KW-0804">Transcription</keyword>
<dbReference type="FunFam" id="3.30.160.60:FF:000213">
    <property type="entry name" value="Zinc finger protein 624"/>
    <property type="match status" value="1"/>
</dbReference>
<feature type="domain" description="C2H2-type" evidence="12">
    <location>
        <begin position="291"/>
        <end position="318"/>
    </location>
</feature>
<evidence type="ECO:0000313" key="14">
    <source>
        <dbReference type="Ensembl" id="ENSMLUP00000002318.2"/>
    </source>
</evidence>
<name>G1NY44_MYOLU</name>
<dbReference type="SUPFAM" id="SSF57667">
    <property type="entry name" value="beta-beta-alpha zinc fingers"/>
    <property type="match status" value="2"/>
</dbReference>
<evidence type="ECO:0000259" key="13">
    <source>
        <dbReference type="PROSITE" id="PS50805"/>
    </source>
</evidence>
<feature type="compositionally biased region" description="Basic and acidic residues" evidence="11">
    <location>
        <begin position="136"/>
        <end position="150"/>
    </location>
</feature>
<dbReference type="PROSITE" id="PS50805">
    <property type="entry name" value="KRAB"/>
    <property type="match status" value="1"/>
</dbReference>
<dbReference type="CDD" id="cd07765">
    <property type="entry name" value="KRAB_A-box"/>
    <property type="match status" value="1"/>
</dbReference>
<keyword evidence="6" id="KW-0805">Transcription regulation</keyword>
<dbReference type="InterPro" id="IPR001909">
    <property type="entry name" value="KRAB"/>
</dbReference>
<reference evidence="14" key="2">
    <citation type="submission" date="2025-08" db="UniProtKB">
        <authorList>
            <consortium name="Ensembl"/>
        </authorList>
    </citation>
    <scope>IDENTIFICATION</scope>
</reference>
<dbReference type="PANTHER" id="PTHR24381">
    <property type="entry name" value="ZINC FINGER PROTEIN"/>
    <property type="match status" value="1"/>
</dbReference>
<dbReference type="OMA" id="FASSECG"/>
<dbReference type="PANTHER" id="PTHR24381:SF304">
    <property type="entry name" value="ZINC FINGER PROTEIN 587B"/>
    <property type="match status" value="1"/>
</dbReference>
<dbReference type="Gene3D" id="6.10.140.140">
    <property type="match status" value="1"/>
</dbReference>
<reference evidence="14" key="3">
    <citation type="submission" date="2025-09" db="UniProtKB">
        <authorList>
            <consortium name="Ensembl"/>
        </authorList>
    </citation>
    <scope>IDENTIFICATION</scope>
</reference>
<dbReference type="InParanoid" id="G1NY44"/>
<dbReference type="GeneTree" id="ENSGT00940000161684"/>
<keyword evidence="4 10" id="KW-0863">Zinc-finger</keyword>
<dbReference type="Proteomes" id="UP000001074">
    <property type="component" value="Unassembled WGS sequence"/>
</dbReference>
<dbReference type="HOGENOM" id="CLU_002678_0_7_1"/>
<dbReference type="InterPro" id="IPR036051">
    <property type="entry name" value="KRAB_dom_sf"/>
</dbReference>
<proteinExistence type="predicted"/>
<keyword evidence="2" id="KW-0479">Metal-binding</keyword>
<evidence type="ECO:0000256" key="5">
    <source>
        <dbReference type="ARBA" id="ARBA00022833"/>
    </source>
</evidence>
<dbReference type="EMBL" id="AAPE02055404">
    <property type="status" value="NOT_ANNOTATED_CDS"/>
    <property type="molecule type" value="Genomic_DNA"/>
</dbReference>
<dbReference type="GO" id="GO:0008270">
    <property type="term" value="F:zinc ion binding"/>
    <property type="evidence" value="ECO:0007669"/>
    <property type="project" value="UniProtKB-KW"/>
</dbReference>
<keyword evidence="15" id="KW-1185">Reference proteome</keyword>
<evidence type="ECO:0000256" key="10">
    <source>
        <dbReference type="PROSITE-ProRule" id="PRU00042"/>
    </source>
</evidence>
<keyword evidence="3" id="KW-0677">Repeat</keyword>
<dbReference type="InterPro" id="IPR013087">
    <property type="entry name" value="Znf_C2H2_type"/>
</dbReference>
<dbReference type="FunFam" id="3.30.160.60:FF:002863">
    <property type="entry name" value="Zinc finger protein 671"/>
    <property type="match status" value="1"/>
</dbReference>
<organism evidence="14 15">
    <name type="scientific">Myotis lucifugus</name>
    <name type="common">Little brown bat</name>
    <dbReference type="NCBI Taxonomy" id="59463"/>
    <lineage>
        <taxon>Eukaryota</taxon>
        <taxon>Metazoa</taxon>
        <taxon>Chordata</taxon>
        <taxon>Craniata</taxon>
        <taxon>Vertebrata</taxon>
        <taxon>Euteleostomi</taxon>
        <taxon>Mammalia</taxon>
        <taxon>Eutheria</taxon>
        <taxon>Laurasiatheria</taxon>
        <taxon>Chiroptera</taxon>
        <taxon>Yangochiroptera</taxon>
        <taxon>Vespertilionidae</taxon>
        <taxon>Myotis</taxon>
    </lineage>
</organism>
<evidence type="ECO:0000256" key="2">
    <source>
        <dbReference type="ARBA" id="ARBA00022723"/>
    </source>
</evidence>
<evidence type="ECO:0000256" key="6">
    <source>
        <dbReference type="ARBA" id="ARBA00023015"/>
    </source>
</evidence>
<evidence type="ECO:0000256" key="1">
    <source>
        <dbReference type="ARBA" id="ARBA00004123"/>
    </source>
</evidence>
<dbReference type="STRING" id="59463.ENSMLUP00000002318"/>
<dbReference type="Pfam" id="PF01352">
    <property type="entry name" value="KRAB"/>
    <property type="match status" value="1"/>
</dbReference>
<protein>
    <submittedName>
        <fullName evidence="14">Uncharacterized protein</fullName>
    </submittedName>
</protein>
<dbReference type="SUPFAM" id="SSF109640">
    <property type="entry name" value="KRAB domain (Kruppel-associated box)"/>
    <property type="match status" value="1"/>
</dbReference>
<dbReference type="SMART" id="SM00349">
    <property type="entry name" value="KRAB"/>
    <property type="match status" value="1"/>
</dbReference>
<evidence type="ECO:0000256" key="7">
    <source>
        <dbReference type="ARBA" id="ARBA00023125"/>
    </source>
</evidence>
<feature type="region of interest" description="Disordered" evidence="11">
    <location>
        <begin position="258"/>
        <end position="294"/>
    </location>
</feature>
<evidence type="ECO:0000256" key="3">
    <source>
        <dbReference type="ARBA" id="ARBA00022737"/>
    </source>
</evidence>
<reference evidence="14 15" key="1">
    <citation type="journal article" date="2011" name="Nature">
        <title>A high-resolution map of human evolutionary constraint using 29 mammals.</title>
        <authorList>
            <person name="Lindblad-Toh K."/>
            <person name="Garber M."/>
            <person name="Zuk O."/>
            <person name="Lin M.F."/>
            <person name="Parker B.J."/>
            <person name="Washietl S."/>
            <person name="Kheradpour P."/>
            <person name="Ernst J."/>
            <person name="Jordan G."/>
            <person name="Mauceli E."/>
            <person name="Ward L.D."/>
            <person name="Lowe C.B."/>
            <person name="Holloway A.K."/>
            <person name="Clamp M."/>
            <person name="Gnerre S."/>
            <person name="Alfoldi J."/>
            <person name="Beal K."/>
            <person name="Chang J."/>
            <person name="Clawson H."/>
            <person name="Cuff J."/>
            <person name="Di Palma F."/>
            <person name="Fitzgerald S."/>
            <person name="Flicek P."/>
            <person name="Guttman M."/>
            <person name="Hubisz M.J."/>
            <person name="Jaffe D.B."/>
            <person name="Jungreis I."/>
            <person name="Kent W.J."/>
            <person name="Kostka D."/>
            <person name="Lara M."/>
            <person name="Martins A.L."/>
            <person name="Massingham T."/>
            <person name="Moltke I."/>
            <person name="Raney B.J."/>
            <person name="Rasmussen M.D."/>
            <person name="Robinson J."/>
            <person name="Stark A."/>
            <person name="Vilella A.J."/>
            <person name="Wen J."/>
            <person name="Xie X."/>
            <person name="Zody M.C."/>
            <person name="Baldwin J."/>
            <person name="Bloom T."/>
            <person name="Chin C.W."/>
            <person name="Heiman D."/>
            <person name="Nicol R."/>
            <person name="Nusbaum C."/>
            <person name="Young S."/>
            <person name="Wilkinson J."/>
            <person name="Worley K.C."/>
            <person name="Kovar C.L."/>
            <person name="Muzny D.M."/>
            <person name="Gibbs R.A."/>
            <person name="Cree A."/>
            <person name="Dihn H.H."/>
            <person name="Fowler G."/>
            <person name="Jhangiani S."/>
            <person name="Joshi V."/>
            <person name="Lee S."/>
            <person name="Lewis L.R."/>
            <person name="Nazareth L.V."/>
            <person name="Okwuonu G."/>
            <person name="Santibanez J."/>
            <person name="Warren W.C."/>
            <person name="Mardis E.R."/>
            <person name="Weinstock G.M."/>
            <person name="Wilson R.K."/>
            <person name="Delehaunty K."/>
            <person name="Dooling D."/>
            <person name="Fronik C."/>
            <person name="Fulton L."/>
            <person name="Fulton B."/>
            <person name="Graves T."/>
            <person name="Minx P."/>
            <person name="Sodergren E."/>
            <person name="Birney E."/>
            <person name="Margulies E.H."/>
            <person name="Herrero J."/>
            <person name="Green E.D."/>
            <person name="Haussler D."/>
            <person name="Siepel A."/>
            <person name="Goldman N."/>
            <person name="Pollard K.S."/>
            <person name="Pedersen J.S."/>
            <person name="Lander E.S."/>
            <person name="Kellis M."/>
        </authorList>
    </citation>
    <scope>NUCLEOTIDE SEQUENCE [LARGE SCALE GENOMIC DNA]</scope>
</reference>
<evidence type="ECO:0000313" key="15">
    <source>
        <dbReference type="Proteomes" id="UP000001074"/>
    </source>
</evidence>
<keyword evidence="7" id="KW-0238">DNA-binding</keyword>
<dbReference type="InterPro" id="IPR036236">
    <property type="entry name" value="Znf_C2H2_sf"/>
</dbReference>
<feature type="domain" description="C2H2-type" evidence="12">
    <location>
        <begin position="319"/>
        <end position="346"/>
    </location>
</feature>